<sequence>MRQLYYAAHLHIWRTADGNEVDFIVEKHLNKGIAYKVKYNDVQLKPTKYKKFLGAYPDFDLGCVCKILTKNNSIAAIRL</sequence>
<gene>
    <name evidence="1" type="ORF">H9N25_21715</name>
</gene>
<organism evidence="1 2">
    <name type="scientific">Pedobacter riviphilus</name>
    <dbReference type="NCBI Taxonomy" id="2766984"/>
    <lineage>
        <taxon>Bacteria</taxon>
        <taxon>Pseudomonadati</taxon>
        <taxon>Bacteroidota</taxon>
        <taxon>Sphingobacteriia</taxon>
        <taxon>Sphingobacteriales</taxon>
        <taxon>Sphingobacteriaceae</taxon>
        <taxon>Pedobacter</taxon>
    </lineage>
</organism>
<proteinExistence type="predicted"/>
<evidence type="ECO:0008006" key="3">
    <source>
        <dbReference type="Google" id="ProtNLM"/>
    </source>
</evidence>
<dbReference type="Proteomes" id="UP000516439">
    <property type="component" value="Chromosome"/>
</dbReference>
<evidence type="ECO:0000313" key="2">
    <source>
        <dbReference type="Proteomes" id="UP000516439"/>
    </source>
</evidence>
<keyword evidence="2" id="KW-1185">Reference proteome</keyword>
<dbReference type="EMBL" id="CP061171">
    <property type="protein sequence ID" value="QNR84489.1"/>
    <property type="molecule type" value="Genomic_DNA"/>
</dbReference>
<name>A0ABX6TIQ7_9SPHI</name>
<reference evidence="1 2" key="1">
    <citation type="submission" date="2020-09" db="EMBL/GenBank/DDBJ databases">
        <title>Pedobacter sp. SW-16 isolated from soil near Yeocheon.</title>
        <authorList>
            <person name="Im H.S."/>
            <person name="Joung Y."/>
            <person name="Lee S.-S."/>
        </authorList>
    </citation>
    <scope>NUCLEOTIDE SEQUENCE [LARGE SCALE GENOMIC DNA]</scope>
    <source>
        <strain evidence="1 2">SW-16</strain>
    </source>
</reference>
<evidence type="ECO:0000313" key="1">
    <source>
        <dbReference type="EMBL" id="QNR84489.1"/>
    </source>
</evidence>
<protein>
    <recommendedName>
        <fullName evidence="3">DUF4143 domain-containing protein</fullName>
    </recommendedName>
</protein>
<accession>A0ABX6TIQ7</accession>